<reference evidence="2 3" key="1">
    <citation type="journal article" date="2013" name="Nature">
        <title>Anaerobic oxidation of methane coupled to nitrate reduction in a novel archaeal lineage.</title>
        <authorList>
            <person name="Haroon M.F."/>
            <person name="Hu S."/>
            <person name="Shi Y."/>
            <person name="Imelfort M."/>
            <person name="Keller J."/>
            <person name="Hugenholtz P."/>
            <person name="Yuan Z."/>
            <person name="Tyson G.W."/>
        </authorList>
    </citation>
    <scope>NUCLEOTIDE SEQUENCE [LARGE SCALE GENOMIC DNA]</scope>
    <source>
        <strain evidence="2 3">ANME-2d</strain>
    </source>
</reference>
<organism evidence="2 3">
    <name type="scientific">Candidatus Methanoperedens nitratireducens</name>
    <dbReference type="NCBI Taxonomy" id="1392998"/>
    <lineage>
        <taxon>Archaea</taxon>
        <taxon>Methanobacteriati</taxon>
        <taxon>Methanobacteriota</taxon>
        <taxon>Stenosarchaea group</taxon>
        <taxon>Methanomicrobia</taxon>
        <taxon>Methanosarcinales</taxon>
        <taxon>ANME-2 cluster</taxon>
        <taxon>Candidatus Methanoperedentaceae</taxon>
        <taxon>Candidatus Methanoperedens</taxon>
    </lineage>
</organism>
<accession>A0A062VDU4</accession>
<evidence type="ECO:0000313" key="2">
    <source>
        <dbReference type="EMBL" id="KCZ73375.1"/>
    </source>
</evidence>
<keyword evidence="3" id="KW-1185">Reference proteome</keyword>
<comment type="caution">
    <text evidence="2">The sequence shown here is derived from an EMBL/GenBank/DDBJ whole genome shotgun (WGS) entry which is preliminary data.</text>
</comment>
<proteinExistence type="predicted"/>
<dbReference type="Gene3D" id="1.10.3210.10">
    <property type="entry name" value="Hypothetical protein af1432"/>
    <property type="match status" value="1"/>
</dbReference>
<dbReference type="Proteomes" id="UP000027153">
    <property type="component" value="Unassembled WGS sequence"/>
</dbReference>
<feature type="domain" description="HD" evidence="1">
    <location>
        <begin position="75"/>
        <end position="209"/>
    </location>
</feature>
<dbReference type="EMBL" id="JMIY01000001">
    <property type="protein sequence ID" value="KCZ73375.1"/>
    <property type="molecule type" value="Genomic_DNA"/>
</dbReference>
<dbReference type="OrthoDB" id="44247at2157"/>
<gene>
    <name evidence="2" type="ORF">ANME2D_00441</name>
</gene>
<dbReference type="InterPro" id="IPR006674">
    <property type="entry name" value="HD_domain"/>
</dbReference>
<dbReference type="Pfam" id="PF01966">
    <property type="entry name" value="HD"/>
    <property type="match status" value="1"/>
</dbReference>
<dbReference type="RefSeq" id="WP_048088754.1">
    <property type="nucleotide sequence ID" value="NZ_JMIY01000001.1"/>
</dbReference>
<name>A0A062VDU4_9EURY</name>
<protein>
    <submittedName>
        <fullName evidence="2">HD domain-containing protein</fullName>
    </submittedName>
</protein>
<evidence type="ECO:0000259" key="1">
    <source>
        <dbReference type="Pfam" id="PF01966"/>
    </source>
</evidence>
<dbReference type="SUPFAM" id="SSF109604">
    <property type="entry name" value="HD-domain/PDEase-like"/>
    <property type="match status" value="1"/>
</dbReference>
<evidence type="ECO:0000313" key="3">
    <source>
        <dbReference type="Proteomes" id="UP000027153"/>
    </source>
</evidence>
<dbReference type="AlphaFoldDB" id="A0A062VDU4"/>
<sequence length="552" mass="62135">MENIAVTDWFTKKRETIVYPGESDKKLDELVVKIIKGFKGDNLEDIADNVYKILKESNFYNQICSDSRLPVCSLFHHSKNTSGIAVCLAEQKADMMPDFKNKCLGQYGIPINASASYSSRDFRALIRLASLLHDIGKPRSYTSQREGLPFYNHTTQTEEILTQILEKASAAIVSRYELKKILPKLAAKHHSRDSETILERVIGNADSIASAADRIYEVMANFENNSISVNSTDKIFPHEIHFDEGDLQCLDTQHTEILGYYGRVTKSANSKSNEQTLTLFRDSVINGGVMQYLGTQSQISGSIGVLALDIMQIQDYINEAEKLPMLRGGSSIVNDTLENAGKIIASKVCEEAILFRGGGNLLAFVPSDSEIQQDIKSEIKKAIREASYEGLEGAVATKIVQFKELNKFPDVLEAIQDEIDKEKNESRRLKIIKPTNKNEVCPFCFKRKASSFNGEKICKVCAEKKSSGLEQKHEKGNEYLDNELLKKYKLYRPSQLQEIGESIAVIAIDGNMMGRIFMQTMTPAEYNYKSEIFDRNFKNEVRATIKEFIALI</sequence>